<dbReference type="AlphaFoldDB" id="A0A2M4D670"/>
<accession>A0A2M4D670</accession>
<dbReference type="EMBL" id="GGFL01008875">
    <property type="protein sequence ID" value="MBW73053.1"/>
    <property type="molecule type" value="Transcribed_RNA"/>
</dbReference>
<reference evidence="1" key="1">
    <citation type="submission" date="2018-01" db="EMBL/GenBank/DDBJ databases">
        <title>An insight into the sialome of Amazonian anophelines.</title>
        <authorList>
            <person name="Ribeiro J.M."/>
            <person name="Scarpassa V."/>
            <person name="Calvo E."/>
        </authorList>
    </citation>
    <scope>NUCLEOTIDE SEQUENCE</scope>
</reference>
<organism evidence="1">
    <name type="scientific">Anopheles darlingi</name>
    <name type="common">Mosquito</name>
    <dbReference type="NCBI Taxonomy" id="43151"/>
    <lineage>
        <taxon>Eukaryota</taxon>
        <taxon>Metazoa</taxon>
        <taxon>Ecdysozoa</taxon>
        <taxon>Arthropoda</taxon>
        <taxon>Hexapoda</taxon>
        <taxon>Insecta</taxon>
        <taxon>Pterygota</taxon>
        <taxon>Neoptera</taxon>
        <taxon>Endopterygota</taxon>
        <taxon>Diptera</taxon>
        <taxon>Nematocera</taxon>
        <taxon>Culicoidea</taxon>
        <taxon>Culicidae</taxon>
        <taxon>Anophelinae</taxon>
        <taxon>Anopheles</taxon>
    </lineage>
</organism>
<proteinExistence type="predicted"/>
<name>A0A2M4D670_ANODA</name>
<sequence>MSIQYMLVIMLLDLSAEHNNAGIMILKDSLHIRRTLGNVMLFSLAIFCLHQPIDVFPECATRGMEGGGWNIFNFGRL</sequence>
<evidence type="ECO:0000313" key="1">
    <source>
        <dbReference type="EMBL" id="MBW73053.1"/>
    </source>
</evidence>
<protein>
    <submittedName>
        <fullName evidence="1">Putative secreted protein</fullName>
    </submittedName>
</protein>